<name>A0A1G4JB52_9SACH</name>
<keyword evidence="4" id="KW-1185">Reference proteome</keyword>
<dbReference type="SUPFAM" id="SSF53335">
    <property type="entry name" value="S-adenosyl-L-methionine-dependent methyltransferases"/>
    <property type="match status" value="1"/>
</dbReference>
<dbReference type="GO" id="GO:0005829">
    <property type="term" value="C:cytosol"/>
    <property type="evidence" value="ECO:0007669"/>
    <property type="project" value="TreeGrafter"/>
</dbReference>
<dbReference type="GO" id="GO:0016279">
    <property type="term" value="F:protein-lysine N-methyltransferase activity"/>
    <property type="evidence" value="ECO:0007669"/>
    <property type="project" value="EnsemblFungi"/>
</dbReference>
<protein>
    <submittedName>
        <fullName evidence="3">LADA_0E01618g1_1</fullName>
    </submittedName>
</protein>
<dbReference type="InterPro" id="IPR019410">
    <property type="entry name" value="Methyltransf_16"/>
</dbReference>
<accession>A0A1G4JB52</accession>
<dbReference type="STRING" id="1266660.A0A1G4JB52"/>
<dbReference type="PANTHER" id="PTHR14614:SF156">
    <property type="entry name" value="PROTEIN-LYSINE N-METHYLTRANSFERASE EFM2"/>
    <property type="match status" value="1"/>
</dbReference>
<dbReference type="InterPro" id="IPR029063">
    <property type="entry name" value="SAM-dependent_MTases_sf"/>
</dbReference>
<evidence type="ECO:0000313" key="4">
    <source>
        <dbReference type="Proteomes" id="UP000190274"/>
    </source>
</evidence>
<gene>
    <name evidence="3" type="ORF">LADA_0E01618G</name>
</gene>
<dbReference type="EMBL" id="LT598455">
    <property type="protein sequence ID" value="SCU87040.1"/>
    <property type="molecule type" value="Genomic_DNA"/>
</dbReference>
<dbReference type="Pfam" id="PF10294">
    <property type="entry name" value="Methyltransf_16"/>
    <property type="match status" value="1"/>
</dbReference>
<reference evidence="4" key="1">
    <citation type="submission" date="2016-03" db="EMBL/GenBank/DDBJ databases">
        <authorList>
            <person name="Devillers H."/>
        </authorList>
    </citation>
    <scope>NUCLEOTIDE SEQUENCE [LARGE SCALE GENOMIC DNA]</scope>
</reference>
<dbReference type="OrthoDB" id="433955at2759"/>
<dbReference type="GO" id="GO:0045905">
    <property type="term" value="P:positive regulation of translational termination"/>
    <property type="evidence" value="ECO:0007669"/>
    <property type="project" value="EnsemblFungi"/>
</dbReference>
<proteinExistence type="predicted"/>
<dbReference type="Proteomes" id="UP000190274">
    <property type="component" value="Chromosome E"/>
</dbReference>
<dbReference type="Gene3D" id="3.40.50.150">
    <property type="entry name" value="Vaccinia Virus protein VP39"/>
    <property type="match status" value="1"/>
</dbReference>
<evidence type="ECO:0000313" key="3">
    <source>
        <dbReference type="EMBL" id="SCU87040.1"/>
    </source>
</evidence>
<organism evidence="3 4">
    <name type="scientific">Lachancea dasiensis</name>
    <dbReference type="NCBI Taxonomy" id="1072105"/>
    <lineage>
        <taxon>Eukaryota</taxon>
        <taxon>Fungi</taxon>
        <taxon>Dikarya</taxon>
        <taxon>Ascomycota</taxon>
        <taxon>Saccharomycotina</taxon>
        <taxon>Saccharomycetes</taxon>
        <taxon>Saccharomycetales</taxon>
        <taxon>Saccharomycetaceae</taxon>
        <taxon>Lachancea</taxon>
    </lineage>
</organism>
<evidence type="ECO:0000256" key="1">
    <source>
        <dbReference type="ARBA" id="ARBA00022679"/>
    </source>
</evidence>
<dbReference type="PANTHER" id="PTHR14614">
    <property type="entry name" value="HEPATOCELLULAR CARCINOMA-ASSOCIATED ANTIGEN"/>
    <property type="match status" value="1"/>
</dbReference>
<sequence>MFDPLDFISGPENGYSDRAENNKLTTPWISKNSDNSADESLAIYESDDDVDVPIQVIDLPVVSMANSVVILTILLLLRPSQGVNFKKTTVQDDIEGGSHLDSRLKEIPGEYLEETVKWYKSFGHSRLDTVKKICTCMPQLATTASVKDLLGYYTTVLARFSRPGSLDQISTRILKEASLRISEKCGRTAQPAMTRVFQVDGLQTPIKLHEPALTADNLGLKTWGASLVLARKLCQSVQKFTSARKSLKILELGAGTGLVGIALIKKLLEASREQSHSFFLTDLPEIVPNLHKNMELNNCDRNSNMPAEAAVLDWTNPSGFQKVHGYGKYDVLLIADPLYSPQHPQWIVDMIDEFLDLQGVVYLCIPVRDKYVNERQQLWDLLAKFDLHIVSAEADEGIDDWGKVSYLYKEIVRSCGVSTKCKNC</sequence>
<feature type="region of interest" description="Disordered" evidence="2">
    <location>
        <begin position="1"/>
        <end position="20"/>
    </location>
</feature>
<dbReference type="AlphaFoldDB" id="A0A1G4JB52"/>
<evidence type="ECO:0000256" key="2">
    <source>
        <dbReference type="SAM" id="MobiDB-lite"/>
    </source>
</evidence>
<keyword evidence="1" id="KW-0808">Transferase</keyword>